<proteinExistence type="predicted"/>
<accession>A0ACB9PAT9</accession>
<dbReference type="Proteomes" id="UP000828941">
    <property type="component" value="Chromosome 5"/>
</dbReference>
<keyword evidence="2" id="KW-1185">Reference proteome</keyword>
<evidence type="ECO:0000313" key="2">
    <source>
        <dbReference type="Proteomes" id="UP000828941"/>
    </source>
</evidence>
<organism evidence="1 2">
    <name type="scientific">Bauhinia variegata</name>
    <name type="common">Purple orchid tree</name>
    <name type="synonym">Phanera variegata</name>
    <dbReference type="NCBI Taxonomy" id="167791"/>
    <lineage>
        <taxon>Eukaryota</taxon>
        <taxon>Viridiplantae</taxon>
        <taxon>Streptophyta</taxon>
        <taxon>Embryophyta</taxon>
        <taxon>Tracheophyta</taxon>
        <taxon>Spermatophyta</taxon>
        <taxon>Magnoliopsida</taxon>
        <taxon>eudicotyledons</taxon>
        <taxon>Gunneridae</taxon>
        <taxon>Pentapetalae</taxon>
        <taxon>rosids</taxon>
        <taxon>fabids</taxon>
        <taxon>Fabales</taxon>
        <taxon>Fabaceae</taxon>
        <taxon>Cercidoideae</taxon>
        <taxon>Cercideae</taxon>
        <taxon>Bauhiniinae</taxon>
        <taxon>Bauhinia</taxon>
    </lineage>
</organism>
<gene>
    <name evidence="1" type="ORF">L6164_012292</name>
</gene>
<protein>
    <submittedName>
        <fullName evidence="1">Uncharacterized protein</fullName>
    </submittedName>
</protein>
<comment type="caution">
    <text evidence="1">The sequence shown here is derived from an EMBL/GenBank/DDBJ whole genome shotgun (WGS) entry which is preliminary data.</text>
</comment>
<dbReference type="EMBL" id="CM039430">
    <property type="protein sequence ID" value="KAI4345137.1"/>
    <property type="molecule type" value="Genomic_DNA"/>
</dbReference>
<name>A0ACB9PAT9_BAUVA</name>
<evidence type="ECO:0000313" key="1">
    <source>
        <dbReference type="EMBL" id="KAI4345137.1"/>
    </source>
</evidence>
<sequence length="336" mass="37086">MGAKTPYLIVVLLQVIYAGMILLSKAVLNDGMKSSVFIFYRQVVGTIVLVPLAIIFEGRSALPLSFVTLCKIFMLSFVGISLSLNVYAVALTYTSAMLGAAITNSLPVSAFFFAALLGMEKVKIRTKPGIAKVAGLAVCMSGVGILALYKGPQLKALQLHHLPSAEPYHHSQSQFQYHDQDDFSSRRRWILGSLLLFCSIITWGFYLVIQARLLQSYPSKLTFTALQCLSSSVQSFGIAVALERDFQQWKLGWNTRLLAVVYCGSMVTGLSYYMQAWVIQKKGPVFSATWNPLSLILTIIGSTLILGEAVRLGRWNSTGFKSLLCFMGKNRGRKDH</sequence>
<reference evidence="1 2" key="1">
    <citation type="journal article" date="2022" name="DNA Res.">
        <title>Chromosomal-level genome assembly of the orchid tree Bauhinia variegata (Leguminosae; Cercidoideae) supports the allotetraploid origin hypothesis of Bauhinia.</title>
        <authorList>
            <person name="Zhong Y."/>
            <person name="Chen Y."/>
            <person name="Zheng D."/>
            <person name="Pang J."/>
            <person name="Liu Y."/>
            <person name="Luo S."/>
            <person name="Meng S."/>
            <person name="Qian L."/>
            <person name="Wei D."/>
            <person name="Dai S."/>
            <person name="Zhou R."/>
        </authorList>
    </citation>
    <scope>NUCLEOTIDE SEQUENCE [LARGE SCALE GENOMIC DNA]</scope>
    <source>
        <strain evidence="1">BV-YZ2020</strain>
    </source>
</reference>